<gene>
    <name evidence="2" type="ORF">D9757_008732</name>
</gene>
<feature type="region of interest" description="Disordered" evidence="1">
    <location>
        <begin position="208"/>
        <end position="232"/>
    </location>
</feature>
<dbReference type="Proteomes" id="UP000518752">
    <property type="component" value="Unassembled WGS sequence"/>
</dbReference>
<protein>
    <submittedName>
        <fullName evidence="2">Uncharacterized protein</fullName>
    </submittedName>
</protein>
<feature type="region of interest" description="Disordered" evidence="1">
    <location>
        <begin position="150"/>
        <end position="169"/>
    </location>
</feature>
<reference evidence="2 3" key="1">
    <citation type="journal article" date="2020" name="ISME J.">
        <title>Uncovering the hidden diversity of litter-decomposition mechanisms in mushroom-forming fungi.</title>
        <authorList>
            <person name="Floudas D."/>
            <person name="Bentzer J."/>
            <person name="Ahren D."/>
            <person name="Johansson T."/>
            <person name="Persson P."/>
            <person name="Tunlid A."/>
        </authorList>
    </citation>
    <scope>NUCLEOTIDE SEQUENCE [LARGE SCALE GENOMIC DNA]</scope>
    <source>
        <strain evidence="2 3">CBS 406.79</strain>
    </source>
</reference>
<feature type="region of interest" description="Disordered" evidence="1">
    <location>
        <begin position="1"/>
        <end position="134"/>
    </location>
</feature>
<feature type="compositionally biased region" description="Polar residues" evidence="1">
    <location>
        <begin position="115"/>
        <end position="129"/>
    </location>
</feature>
<name>A0A8H5M317_9AGAR</name>
<evidence type="ECO:0000313" key="3">
    <source>
        <dbReference type="Proteomes" id="UP000518752"/>
    </source>
</evidence>
<proteinExistence type="predicted"/>
<evidence type="ECO:0000313" key="2">
    <source>
        <dbReference type="EMBL" id="KAF5378952.1"/>
    </source>
</evidence>
<dbReference type="AlphaFoldDB" id="A0A8H5M317"/>
<sequence>MELEKGTSSSEFKAESGSPLDSETQIPGPQVKSVSLPADSSTSSNQGVQLDASKEAEPTASATENVMRSDDATTPTLANRPLPPDEAQDKGKGEAVNSAIVANVPPSDDEGEGEGNSSFETAQDHTSTPPGELLVDVSFQSFNFSLGDSFQFSDPSHTGDSTGNASDRSFTVPIKDYSHILAAARPLSRQSLSARDAVNGLANISAFSDSGSKEYFDSPEDPHEDGINFFVQ</sequence>
<evidence type="ECO:0000256" key="1">
    <source>
        <dbReference type="SAM" id="MobiDB-lite"/>
    </source>
</evidence>
<accession>A0A8H5M317</accession>
<organism evidence="2 3">
    <name type="scientific">Collybiopsis confluens</name>
    <dbReference type="NCBI Taxonomy" id="2823264"/>
    <lineage>
        <taxon>Eukaryota</taxon>
        <taxon>Fungi</taxon>
        <taxon>Dikarya</taxon>
        <taxon>Basidiomycota</taxon>
        <taxon>Agaricomycotina</taxon>
        <taxon>Agaricomycetes</taxon>
        <taxon>Agaricomycetidae</taxon>
        <taxon>Agaricales</taxon>
        <taxon>Marasmiineae</taxon>
        <taxon>Omphalotaceae</taxon>
        <taxon>Collybiopsis</taxon>
    </lineage>
</organism>
<dbReference type="EMBL" id="JAACJN010000073">
    <property type="protein sequence ID" value="KAF5378952.1"/>
    <property type="molecule type" value="Genomic_DNA"/>
</dbReference>
<feature type="compositionally biased region" description="Polar residues" evidence="1">
    <location>
        <begin position="60"/>
        <end position="77"/>
    </location>
</feature>
<feature type="compositionally biased region" description="Polar residues" evidence="1">
    <location>
        <begin position="38"/>
        <end position="48"/>
    </location>
</feature>
<comment type="caution">
    <text evidence="2">The sequence shown here is derived from an EMBL/GenBank/DDBJ whole genome shotgun (WGS) entry which is preliminary data.</text>
</comment>
<keyword evidence="3" id="KW-1185">Reference proteome</keyword>
<feature type="compositionally biased region" description="Polar residues" evidence="1">
    <location>
        <begin position="1"/>
        <end position="11"/>
    </location>
</feature>
<dbReference type="OrthoDB" id="10253254at2759"/>
<feature type="compositionally biased region" description="Basic and acidic residues" evidence="1">
    <location>
        <begin position="211"/>
        <end position="226"/>
    </location>
</feature>